<evidence type="ECO:0000259" key="1">
    <source>
        <dbReference type="Pfam" id="PF00857"/>
    </source>
</evidence>
<evidence type="ECO:0000313" key="2">
    <source>
        <dbReference type="EMBL" id="RCW62887.1"/>
    </source>
</evidence>
<dbReference type="Pfam" id="PF00857">
    <property type="entry name" value="Isochorismatase"/>
    <property type="match status" value="1"/>
</dbReference>
<protein>
    <submittedName>
        <fullName evidence="2">Nicotinamidase-related amidase</fullName>
    </submittedName>
</protein>
<gene>
    <name evidence="2" type="ORF">DET61_1209</name>
</gene>
<proteinExistence type="predicted"/>
<comment type="caution">
    <text evidence="2">The sequence shown here is derived from an EMBL/GenBank/DDBJ whole genome shotgun (WGS) entry which is preliminary data.</text>
</comment>
<organism evidence="2 3">
    <name type="scientific">Marinobacter nauticus</name>
    <name type="common">Marinobacter hydrocarbonoclasticus</name>
    <name type="synonym">Marinobacter aquaeolei</name>
    <dbReference type="NCBI Taxonomy" id="2743"/>
    <lineage>
        <taxon>Bacteria</taxon>
        <taxon>Pseudomonadati</taxon>
        <taxon>Pseudomonadota</taxon>
        <taxon>Gammaproteobacteria</taxon>
        <taxon>Pseudomonadales</taxon>
        <taxon>Marinobacteraceae</taxon>
        <taxon>Marinobacter</taxon>
    </lineage>
</organism>
<dbReference type="PANTHER" id="PTHR14119:SF3">
    <property type="entry name" value="ISOCHORISMATASE DOMAIN-CONTAINING PROTEIN 2"/>
    <property type="match status" value="1"/>
</dbReference>
<dbReference type="Gene3D" id="3.40.50.850">
    <property type="entry name" value="Isochorismatase-like"/>
    <property type="match status" value="1"/>
</dbReference>
<dbReference type="AlphaFoldDB" id="A0A368X8X3"/>
<accession>A0A368X8X3</accession>
<sequence length="179" mass="19578">MLTTENSLLLIVDVQGKLAQIMDNREALFANLQRMVKGALTLNLPIVWAEQLPEKLGPTIPEIAELLTDYAPCAKSSFSCCANSELMGSIESIGRKQVLLVGIEAHICVYQTAADLLKQGYEVEVIADAVGSRMAENRLIGLNKMEKMGADIGCTEGALFELMRSATHPAFRNIQRIVK</sequence>
<dbReference type="InterPro" id="IPR000868">
    <property type="entry name" value="Isochorismatase-like_dom"/>
</dbReference>
<dbReference type="CDD" id="cd01012">
    <property type="entry name" value="YcaC_related"/>
    <property type="match status" value="1"/>
</dbReference>
<dbReference type="EMBL" id="QPJI01000020">
    <property type="protein sequence ID" value="RCW62887.1"/>
    <property type="molecule type" value="Genomic_DNA"/>
</dbReference>
<dbReference type="Proteomes" id="UP000253647">
    <property type="component" value="Unassembled WGS sequence"/>
</dbReference>
<dbReference type="RefSeq" id="WP_114435373.1">
    <property type="nucleotide sequence ID" value="NZ_QPJI01000020.1"/>
</dbReference>
<dbReference type="PANTHER" id="PTHR14119">
    <property type="entry name" value="HYDROLASE"/>
    <property type="match status" value="1"/>
</dbReference>
<dbReference type="InterPro" id="IPR050993">
    <property type="entry name" value="Isochorismatase_domain"/>
</dbReference>
<evidence type="ECO:0000313" key="3">
    <source>
        <dbReference type="Proteomes" id="UP000253647"/>
    </source>
</evidence>
<name>A0A368X8X3_MARNT</name>
<dbReference type="InterPro" id="IPR036380">
    <property type="entry name" value="Isochorismatase-like_sf"/>
</dbReference>
<feature type="domain" description="Isochorismatase-like" evidence="1">
    <location>
        <begin position="7"/>
        <end position="156"/>
    </location>
</feature>
<dbReference type="SUPFAM" id="SSF52499">
    <property type="entry name" value="Isochorismatase-like hydrolases"/>
    <property type="match status" value="1"/>
</dbReference>
<reference evidence="2 3" key="1">
    <citation type="submission" date="2018-07" db="EMBL/GenBank/DDBJ databases">
        <title>Freshwater and sediment microbial communities from various areas in North America, analyzing microbe dynamics in response to fracking.</title>
        <authorList>
            <person name="Lamendella R."/>
        </authorList>
    </citation>
    <scope>NUCLEOTIDE SEQUENCE [LARGE SCALE GENOMIC DNA]</scope>
    <source>
        <strain evidence="2 3">105B</strain>
    </source>
</reference>